<accession>A0ABS8LIW3</accession>
<evidence type="ECO:0000313" key="1">
    <source>
        <dbReference type="EMBL" id="MCC8634125.1"/>
    </source>
</evidence>
<proteinExistence type="predicted"/>
<gene>
    <name evidence="1" type="ORF">LN463_03770</name>
</gene>
<evidence type="ECO:0000313" key="2">
    <source>
        <dbReference type="Proteomes" id="UP001430605"/>
    </source>
</evidence>
<dbReference type="RefSeq" id="WP_011345844.1">
    <property type="nucleotide sequence ID" value="NZ_JAJITJ010000113.1"/>
</dbReference>
<dbReference type="InterPro" id="IPR018680">
    <property type="entry name" value="DUF2164"/>
</dbReference>
<dbReference type="EMBL" id="JAJIUS010000022">
    <property type="protein sequence ID" value="MCC8634125.1"/>
    <property type="molecule type" value="Genomic_DNA"/>
</dbReference>
<keyword evidence="2" id="KW-1185">Reference proteome</keyword>
<dbReference type="GeneID" id="97508493"/>
<dbReference type="Pfam" id="PF09932">
    <property type="entry name" value="DUF2164"/>
    <property type="match status" value="1"/>
</dbReference>
<comment type="caution">
    <text evidence="1">The sequence shown here is derived from an EMBL/GenBank/DDBJ whole genome shotgun (WGS) entry which is preliminary data.</text>
</comment>
<reference evidence="1" key="1">
    <citation type="submission" date="2021-11" db="EMBL/GenBank/DDBJ databases">
        <title>Genome resources and taxonomic validation of 89 Xanthomonas strains.</title>
        <authorList>
            <person name="Tambong J.T."/>
        </authorList>
    </citation>
    <scope>NUCLEOTIDE SEQUENCE</scope>
    <source>
        <strain evidence="1">Xv 72</strain>
    </source>
</reference>
<dbReference type="Proteomes" id="UP001430605">
    <property type="component" value="Unassembled WGS sequence"/>
</dbReference>
<name>A0ABS8LIW3_XANEU</name>
<sequence length="74" mass="8631">MGGITRKIQLYFTEELKQQIGRFDAEFLLDFFTEEVGAYFYNRGICDAQAIVAKKLDDLGESIFQLERPTDFIR</sequence>
<protein>
    <submittedName>
        <fullName evidence="1">DUF2164 domain-containing protein</fullName>
    </submittedName>
</protein>
<organism evidence="1 2">
    <name type="scientific">Xanthomonas euvesicatoria pv. euvesicatoria</name>
    <dbReference type="NCBI Taxonomy" id="2753541"/>
    <lineage>
        <taxon>Bacteria</taxon>
        <taxon>Pseudomonadati</taxon>
        <taxon>Pseudomonadota</taxon>
        <taxon>Gammaproteobacteria</taxon>
        <taxon>Lysobacterales</taxon>
        <taxon>Lysobacteraceae</taxon>
        <taxon>Xanthomonas</taxon>
    </lineage>
</organism>